<dbReference type="InterPro" id="IPR005471">
    <property type="entry name" value="Tscrpt_reg_IclR_N"/>
</dbReference>
<dbReference type="PANTHER" id="PTHR30136">
    <property type="entry name" value="HELIX-TURN-HELIX TRANSCRIPTIONAL REGULATOR, ICLR FAMILY"/>
    <property type="match status" value="1"/>
</dbReference>
<organism evidence="5 6">
    <name type="scientific">Prauserella cavernicola</name>
    <dbReference type="NCBI Taxonomy" id="2800127"/>
    <lineage>
        <taxon>Bacteria</taxon>
        <taxon>Bacillati</taxon>
        <taxon>Actinomycetota</taxon>
        <taxon>Actinomycetes</taxon>
        <taxon>Pseudonocardiales</taxon>
        <taxon>Pseudonocardiaceae</taxon>
        <taxon>Prauserella</taxon>
    </lineage>
</organism>
<evidence type="ECO:0000256" key="2">
    <source>
        <dbReference type="ARBA" id="ARBA00023125"/>
    </source>
</evidence>
<dbReference type="InterPro" id="IPR014757">
    <property type="entry name" value="Tscrpt_reg_IclR_C"/>
</dbReference>
<sequence>MTERSARAGQRERNPIAALSRVLAALAESEHDSVGVRELARILNSAPSSVHRTLAAAQEVSLVSPNAADRWELGWELHRIASLAARKTPYRAAAADILDDLATSTGESALLAVYDAKRLARMWVATAASKHSVRFVPRLYEWLPAHAGAGGLAILAHRPETELDELQRRGLGRFTETTITSRAELDQVLDQVRADGYRISRNEVNLGAVGVAAPITTHTGVTSSLALIVPQQRFTTAMERELPARVLNAAEKLAQRLGDPVFGLPHEGTES</sequence>
<dbReference type="PROSITE" id="PS51078">
    <property type="entry name" value="ICLR_ED"/>
    <property type="match status" value="1"/>
</dbReference>
<feature type="domain" description="IclR-ED" evidence="4">
    <location>
        <begin position="76"/>
        <end position="259"/>
    </location>
</feature>
<proteinExistence type="predicted"/>
<gene>
    <name evidence="5" type="ORF">JHE00_32875</name>
</gene>
<keyword evidence="6" id="KW-1185">Reference proteome</keyword>
<keyword evidence="2" id="KW-0238">DNA-binding</keyword>
<dbReference type="GO" id="GO:0003700">
    <property type="term" value="F:DNA-binding transcription factor activity"/>
    <property type="evidence" value="ECO:0007669"/>
    <property type="project" value="TreeGrafter"/>
</dbReference>
<evidence type="ECO:0000313" key="5">
    <source>
        <dbReference type="EMBL" id="MBK1789151.1"/>
    </source>
</evidence>
<comment type="caution">
    <text evidence="5">The sequence shown here is derived from an EMBL/GenBank/DDBJ whole genome shotgun (WGS) entry which is preliminary data.</text>
</comment>
<dbReference type="AlphaFoldDB" id="A0A934QZ07"/>
<dbReference type="SUPFAM" id="SSF55781">
    <property type="entry name" value="GAF domain-like"/>
    <property type="match status" value="1"/>
</dbReference>
<dbReference type="Proteomes" id="UP000635245">
    <property type="component" value="Unassembled WGS sequence"/>
</dbReference>
<dbReference type="GO" id="GO:0003677">
    <property type="term" value="F:DNA binding"/>
    <property type="evidence" value="ECO:0007669"/>
    <property type="project" value="UniProtKB-KW"/>
</dbReference>
<dbReference type="InterPro" id="IPR029016">
    <property type="entry name" value="GAF-like_dom_sf"/>
</dbReference>
<dbReference type="SUPFAM" id="SSF46785">
    <property type="entry name" value="Winged helix' DNA-binding domain"/>
    <property type="match status" value="1"/>
</dbReference>
<keyword evidence="1" id="KW-0805">Transcription regulation</keyword>
<evidence type="ECO:0000259" key="4">
    <source>
        <dbReference type="PROSITE" id="PS51078"/>
    </source>
</evidence>
<evidence type="ECO:0000256" key="1">
    <source>
        <dbReference type="ARBA" id="ARBA00023015"/>
    </source>
</evidence>
<dbReference type="InterPro" id="IPR050707">
    <property type="entry name" value="HTH_MetabolicPath_Reg"/>
</dbReference>
<dbReference type="InterPro" id="IPR036390">
    <property type="entry name" value="WH_DNA-bd_sf"/>
</dbReference>
<reference evidence="5" key="1">
    <citation type="submission" date="2020-12" db="EMBL/GenBank/DDBJ databases">
        <title>Prauserella sp. ASG 168, a novel actinomycete isolated from cave rock.</title>
        <authorList>
            <person name="Suriyachadkun C."/>
        </authorList>
    </citation>
    <scope>NUCLEOTIDE SEQUENCE</scope>
    <source>
        <strain evidence="5">ASG 168</strain>
    </source>
</reference>
<dbReference type="InterPro" id="IPR036388">
    <property type="entry name" value="WH-like_DNA-bd_sf"/>
</dbReference>
<dbReference type="Pfam" id="PF01614">
    <property type="entry name" value="IclR_C"/>
    <property type="match status" value="1"/>
</dbReference>
<dbReference type="GO" id="GO:0045892">
    <property type="term" value="P:negative regulation of DNA-templated transcription"/>
    <property type="evidence" value="ECO:0007669"/>
    <property type="project" value="TreeGrafter"/>
</dbReference>
<dbReference type="PANTHER" id="PTHR30136:SF24">
    <property type="entry name" value="HTH-TYPE TRANSCRIPTIONAL REPRESSOR ALLR"/>
    <property type="match status" value="1"/>
</dbReference>
<dbReference type="RefSeq" id="WP_200325810.1">
    <property type="nucleotide sequence ID" value="NZ_JAENJH010000014.1"/>
</dbReference>
<protein>
    <submittedName>
        <fullName evidence="5">IclR family transcriptional regulator</fullName>
    </submittedName>
</protein>
<name>A0A934QZ07_9PSEU</name>
<dbReference type="Gene3D" id="1.10.10.10">
    <property type="entry name" value="Winged helix-like DNA-binding domain superfamily/Winged helix DNA-binding domain"/>
    <property type="match status" value="1"/>
</dbReference>
<keyword evidence="3" id="KW-0804">Transcription</keyword>
<dbReference type="Gene3D" id="3.30.450.40">
    <property type="match status" value="1"/>
</dbReference>
<dbReference type="SMART" id="SM00346">
    <property type="entry name" value="HTH_ICLR"/>
    <property type="match status" value="1"/>
</dbReference>
<evidence type="ECO:0000313" key="6">
    <source>
        <dbReference type="Proteomes" id="UP000635245"/>
    </source>
</evidence>
<dbReference type="EMBL" id="JAENJH010000014">
    <property type="protein sequence ID" value="MBK1789151.1"/>
    <property type="molecule type" value="Genomic_DNA"/>
</dbReference>
<accession>A0A934QZ07</accession>
<evidence type="ECO:0000256" key="3">
    <source>
        <dbReference type="ARBA" id="ARBA00023163"/>
    </source>
</evidence>